<dbReference type="InterPro" id="IPR038765">
    <property type="entry name" value="Papain-like_cys_pep_sf"/>
</dbReference>
<evidence type="ECO:0000313" key="3">
    <source>
        <dbReference type="Proteomes" id="UP000260665"/>
    </source>
</evidence>
<sequence length="145" mass="16356">MCLQQSRMTGIHQWNWDGDVILFDAVLPSGRPTIAPPHQPYAMDVRQYVATENNAVIRKTLVKEVAAYMHRKSMSRARFTKRGKGAFDYRVHVLTNFVGERIRYQARKGSDPWQYPEETLALGTGDCEDIAFVLASLLLASGVSP</sequence>
<reference evidence="2 3" key="1">
    <citation type="submission" date="2018-05" db="EMBL/GenBank/DDBJ databases">
        <title>Rhodoferax soyangensis sp.nov., isolated from an oligotrophic freshwater lake.</title>
        <authorList>
            <person name="Park M."/>
        </authorList>
    </citation>
    <scope>NUCLEOTIDE SEQUENCE [LARGE SCALE GENOMIC DNA]</scope>
    <source>
        <strain evidence="2 3">IMCC26218</strain>
    </source>
</reference>
<dbReference type="AlphaFoldDB" id="A0A3E1RCE9"/>
<dbReference type="RefSeq" id="WP_117177102.1">
    <property type="nucleotide sequence ID" value="NZ_QFZK01000005.1"/>
</dbReference>
<organism evidence="2 3">
    <name type="scientific">Rhodoferax lacus</name>
    <dbReference type="NCBI Taxonomy" id="2184758"/>
    <lineage>
        <taxon>Bacteria</taxon>
        <taxon>Pseudomonadati</taxon>
        <taxon>Pseudomonadota</taxon>
        <taxon>Betaproteobacteria</taxon>
        <taxon>Burkholderiales</taxon>
        <taxon>Comamonadaceae</taxon>
        <taxon>Rhodoferax</taxon>
    </lineage>
</organism>
<dbReference type="SUPFAM" id="SSF54001">
    <property type="entry name" value="Cysteine proteinases"/>
    <property type="match status" value="1"/>
</dbReference>
<dbReference type="InterPro" id="IPR002931">
    <property type="entry name" value="Transglutaminase-like"/>
</dbReference>
<accession>A0A3E1RCE9</accession>
<protein>
    <recommendedName>
        <fullName evidence="1">Transglutaminase-like domain-containing protein</fullName>
    </recommendedName>
</protein>
<evidence type="ECO:0000259" key="1">
    <source>
        <dbReference type="Pfam" id="PF01841"/>
    </source>
</evidence>
<keyword evidence="3" id="KW-1185">Reference proteome</keyword>
<comment type="caution">
    <text evidence="2">The sequence shown here is derived from an EMBL/GenBank/DDBJ whole genome shotgun (WGS) entry which is preliminary data.</text>
</comment>
<proteinExistence type="predicted"/>
<dbReference type="OrthoDB" id="5401788at2"/>
<dbReference type="Pfam" id="PF01841">
    <property type="entry name" value="Transglut_core"/>
    <property type="match status" value="1"/>
</dbReference>
<dbReference type="Gene3D" id="3.10.620.30">
    <property type="match status" value="1"/>
</dbReference>
<name>A0A3E1RCE9_9BURK</name>
<evidence type="ECO:0000313" key="2">
    <source>
        <dbReference type="EMBL" id="RFO97029.1"/>
    </source>
</evidence>
<dbReference type="Proteomes" id="UP000260665">
    <property type="component" value="Unassembled WGS sequence"/>
</dbReference>
<gene>
    <name evidence="2" type="ORF">DIC66_11120</name>
</gene>
<feature type="domain" description="Transglutaminase-like" evidence="1">
    <location>
        <begin position="84"/>
        <end position="143"/>
    </location>
</feature>
<dbReference type="EMBL" id="QFZK01000005">
    <property type="protein sequence ID" value="RFO97029.1"/>
    <property type="molecule type" value="Genomic_DNA"/>
</dbReference>